<comment type="caution">
    <text evidence="1">The sequence shown here is derived from an EMBL/GenBank/DDBJ whole genome shotgun (WGS) entry which is preliminary data.</text>
</comment>
<gene>
    <name evidence="1" type="ORF">Q8791_00880</name>
</gene>
<protein>
    <submittedName>
        <fullName evidence="1">Uncharacterized protein</fullName>
    </submittedName>
</protein>
<name>A0ABU7K0J1_9ACTN</name>
<sequence>MTDHSPYVGRVYAALSRSMSLRSLEIGRTTMNRWARARLRSPLPKGIRGGSVEWSDDAGWSLLLSVLDEPEQRYWLNRAPVAGVSVVADWALQLVEEVRTPNAGLLFSLVDLHTKRVSHTEPPEEVDRELAAYEDPAKRYGGFWANGQIPMEKPRELETRVAALSLTDVMHDFLSRDGIDSGQYAVRGAQEKWRRGTYLGLFIDERAGQDARTVLGLGTVAPAGKSGTFERKVEISHYARLSQPVPLELFSDLGKVVKESFDRNRNLTPVAGQRILARLTDRSPEAARLIAWLEEQIRLEEPSTEDRPARPLERDALGVLFEAFDIEREHLLSWRRESEADPFLTGLAGARKGGRFNPQEKWQVDFDATNFPGWRFHNTDHVAWRRFQNKYGSRSLLVANIDRTPAETKTGVDLVYYNPHGGNFVMLQYKTMRQTEEGLYSSIDERFLTQIKRMRELDEKTRDTTPRHPDIRLVDTPCFIKLCAPQTRMSAGTELISGMYFTREHFEILHEHTEDLGHSTGKRIRQASIPRYLTGTDFISLMSNGWLGSRGTGTEQLYEQLDLSLAEGRSVMLGTHTDGLPLMNHSSGQWQENF</sequence>
<dbReference type="Proteomes" id="UP001356095">
    <property type="component" value="Unassembled WGS sequence"/>
</dbReference>
<dbReference type="EMBL" id="JAUZMY010000001">
    <property type="protein sequence ID" value="MEE2035776.1"/>
    <property type="molecule type" value="Genomic_DNA"/>
</dbReference>
<dbReference type="RefSeq" id="WP_330089603.1">
    <property type="nucleotide sequence ID" value="NZ_JAUZMY010000001.1"/>
</dbReference>
<reference evidence="1 2" key="1">
    <citation type="submission" date="2023-08" db="EMBL/GenBank/DDBJ databases">
        <authorList>
            <person name="Girao M."/>
            <person name="Carvalho M.F."/>
        </authorList>
    </citation>
    <scope>NUCLEOTIDE SEQUENCE [LARGE SCALE GENOMIC DNA]</scope>
    <source>
        <strain evidence="1 2">CT-R113</strain>
    </source>
</reference>
<evidence type="ECO:0000313" key="1">
    <source>
        <dbReference type="EMBL" id="MEE2035776.1"/>
    </source>
</evidence>
<accession>A0ABU7K0J1</accession>
<proteinExistence type="predicted"/>
<organism evidence="1 2">
    <name type="scientific">Nocardiopsis codii</name>
    <dbReference type="NCBI Taxonomy" id="3065942"/>
    <lineage>
        <taxon>Bacteria</taxon>
        <taxon>Bacillati</taxon>
        <taxon>Actinomycetota</taxon>
        <taxon>Actinomycetes</taxon>
        <taxon>Streptosporangiales</taxon>
        <taxon>Nocardiopsidaceae</taxon>
        <taxon>Nocardiopsis</taxon>
    </lineage>
</organism>
<evidence type="ECO:0000313" key="2">
    <source>
        <dbReference type="Proteomes" id="UP001356095"/>
    </source>
</evidence>
<keyword evidence="2" id="KW-1185">Reference proteome</keyword>